<evidence type="ECO:0000256" key="2">
    <source>
        <dbReference type="ARBA" id="ARBA00023125"/>
    </source>
</evidence>
<dbReference type="SUPFAM" id="SSF46894">
    <property type="entry name" value="C-terminal effector domain of the bipartite response regulators"/>
    <property type="match status" value="1"/>
</dbReference>
<dbReference type="GO" id="GO:0003677">
    <property type="term" value="F:DNA binding"/>
    <property type="evidence" value="ECO:0007669"/>
    <property type="project" value="UniProtKB-KW"/>
</dbReference>
<dbReference type="InterPro" id="IPR036388">
    <property type="entry name" value="WH-like_DNA-bd_sf"/>
</dbReference>
<dbReference type="PROSITE" id="PS00622">
    <property type="entry name" value="HTH_LUXR_1"/>
    <property type="match status" value="1"/>
</dbReference>
<dbReference type="InterPro" id="IPR016032">
    <property type="entry name" value="Sig_transdc_resp-reg_C-effctor"/>
</dbReference>
<dbReference type="GO" id="GO:0006355">
    <property type="term" value="P:regulation of DNA-templated transcription"/>
    <property type="evidence" value="ECO:0007669"/>
    <property type="project" value="InterPro"/>
</dbReference>
<dbReference type="EMBL" id="FNPZ01000004">
    <property type="protein sequence ID" value="SDZ39549.1"/>
    <property type="molecule type" value="Genomic_DNA"/>
</dbReference>
<dbReference type="RefSeq" id="WP_175494332.1">
    <property type="nucleotide sequence ID" value="NZ_FNPZ01000004.1"/>
</dbReference>
<dbReference type="Pfam" id="PF00196">
    <property type="entry name" value="GerE"/>
    <property type="match status" value="1"/>
</dbReference>
<sequence length="506" mass="54528">MSGSRSIAEKLASAVAADDWVLVFAVFDQSWNELFHSHPAVLLDALERMPDAVIDQQPKLRLAMEYIGRNVKGEGYSTSYRNSVTLPDHLDAVNQLAAWTAQVAGARESGRSAEAARLVAGAQTFLKQQPTETEPLLAAALPEFHFQWGLALELAGDFDGAMAEYNGAYDWAVSTDHWMIESSAAGAIAFLHALHGRNALATAWRGRVPDDSVAGWWSTAAAIPALLADAMIRLDSLDFVGAARAMEQITPGSAAERWAPYFLLRAATETQPARVRVVMSELDSHLETIPVDRRESGSNGEYLALTRIILNLALRRPIGEETAFAGDRPTAKASLLRQYGAILRALRLQSAGKMKDARRLAAPLLRTDGSRPRVLIGALAASGDESNPQLEEAAELARAHASFGILALASASVRSRVAELLPSTSAVAKALTHVDAEDARPAGLALLSAREREVAERAATGESATQIAAFLHVSPNTVKTQLRASYRKLGVKSRAELFEALHHVNR</sequence>
<proteinExistence type="predicted"/>
<evidence type="ECO:0000256" key="1">
    <source>
        <dbReference type="ARBA" id="ARBA00023015"/>
    </source>
</evidence>
<keyword evidence="6" id="KW-1185">Reference proteome</keyword>
<name>A0A1H3SR07_9MICO</name>
<keyword evidence="3" id="KW-0804">Transcription</keyword>
<evidence type="ECO:0000256" key="3">
    <source>
        <dbReference type="ARBA" id="ARBA00023163"/>
    </source>
</evidence>
<evidence type="ECO:0000313" key="6">
    <source>
        <dbReference type="Proteomes" id="UP000198891"/>
    </source>
</evidence>
<dbReference type="CDD" id="cd06170">
    <property type="entry name" value="LuxR_C_like"/>
    <property type="match status" value="1"/>
</dbReference>
<dbReference type="PANTHER" id="PTHR44688">
    <property type="entry name" value="DNA-BINDING TRANSCRIPTIONAL ACTIVATOR DEVR_DOSR"/>
    <property type="match status" value="1"/>
</dbReference>
<organism evidence="5 6">
    <name type="scientific">Herbiconiux ginsengi</name>
    <dbReference type="NCBI Taxonomy" id="381665"/>
    <lineage>
        <taxon>Bacteria</taxon>
        <taxon>Bacillati</taxon>
        <taxon>Actinomycetota</taxon>
        <taxon>Actinomycetes</taxon>
        <taxon>Micrococcales</taxon>
        <taxon>Microbacteriaceae</taxon>
        <taxon>Herbiconiux</taxon>
    </lineage>
</organism>
<dbReference type="PRINTS" id="PR00038">
    <property type="entry name" value="HTHLUXR"/>
</dbReference>
<dbReference type="STRING" id="381665.SAMN05216554_3529"/>
<dbReference type="PANTHER" id="PTHR44688:SF16">
    <property type="entry name" value="DNA-BINDING TRANSCRIPTIONAL ACTIVATOR DEVR_DOSR"/>
    <property type="match status" value="1"/>
</dbReference>
<dbReference type="Gene3D" id="1.10.10.10">
    <property type="entry name" value="Winged helix-like DNA-binding domain superfamily/Winged helix DNA-binding domain"/>
    <property type="match status" value="1"/>
</dbReference>
<feature type="domain" description="HTH luxR-type" evidence="4">
    <location>
        <begin position="440"/>
        <end position="505"/>
    </location>
</feature>
<keyword evidence="2" id="KW-0238">DNA-binding</keyword>
<evidence type="ECO:0000313" key="5">
    <source>
        <dbReference type="EMBL" id="SDZ39549.1"/>
    </source>
</evidence>
<reference evidence="5 6" key="1">
    <citation type="submission" date="2016-10" db="EMBL/GenBank/DDBJ databases">
        <authorList>
            <person name="de Groot N.N."/>
        </authorList>
    </citation>
    <scope>NUCLEOTIDE SEQUENCE [LARGE SCALE GENOMIC DNA]</scope>
    <source>
        <strain evidence="5 6">CGMCC 4.3491</strain>
    </source>
</reference>
<dbReference type="AlphaFoldDB" id="A0A1H3SR07"/>
<gene>
    <name evidence="5" type="ORF">SAMN05216554_3529</name>
</gene>
<dbReference type="InterPro" id="IPR000792">
    <property type="entry name" value="Tscrpt_reg_LuxR_C"/>
</dbReference>
<evidence type="ECO:0000259" key="4">
    <source>
        <dbReference type="PROSITE" id="PS50043"/>
    </source>
</evidence>
<keyword evidence="1" id="KW-0805">Transcription regulation</keyword>
<protein>
    <submittedName>
        <fullName evidence="5">Regulatory protein, luxR family</fullName>
    </submittedName>
</protein>
<dbReference type="SMART" id="SM00421">
    <property type="entry name" value="HTH_LUXR"/>
    <property type="match status" value="1"/>
</dbReference>
<accession>A0A1H3SR07</accession>
<dbReference type="Proteomes" id="UP000198891">
    <property type="component" value="Unassembled WGS sequence"/>
</dbReference>
<dbReference type="PROSITE" id="PS50043">
    <property type="entry name" value="HTH_LUXR_2"/>
    <property type="match status" value="1"/>
</dbReference>